<dbReference type="AlphaFoldDB" id="A0A8A3PAL6"/>
<reference evidence="2" key="1">
    <citation type="submission" date="2020-10" db="EMBL/GenBank/DDBJ databases">
        <title>Genome Sequence of Monilinia vaccinii-corymbosi Sheds Light on Mummy Berry Disease Infection of Blueberry and Mating Type.</title>
        <authorList>
            <person name="Yow A.G."/>
            <person name="Zhang Y."/>
            <person name="Bansal K."/>
            <person name="Eacker S.M."/>
            <person name="Sullivan S."/>
            <person name="Liachko I."/>
            <person name="Cubeta M.A."/>
            <person name="Rollins J.A."/>
            <person name="Ashrafi H."/>
        </authorList>
    </citation>
    <scope>NUCLEOTIDE SEQUENCE</scope>
    <source>
        <strain evidence="2">RL-1</strain>
    </source>
</reference>
<dbReference type="Proteomes" id="UP000672032">
    <property type="component" value="Chromosome 2"/>
</dbReference>
<dbReference type="InterPro" id="IPR023213">
    <property type="entry name" value="CAT-like_dom_sf"/>
</dbReference>
<dbReference type="SUPFAM" id="SSF52777">
    <property type="entry name" value="CoA-dependent acyltransferases"/>
    <property type="match status" value="1"/>
</dbReference>
<dbReference type="OrthoDB" id="671439at2759"/>
<accession>A0A8A3PAL6</accession>
<dbReference type="GO" id="GO:0016747">
    <property type="term" value="F:acyltransferase activity, transferring groups other than amino-acyl groups"/>
    <property type="evidence" value="ECO:0007669"/>
    <property type="project" value="TreeGrafter"/>
</dbReference>
<evidence type="ECO:0008006" key="4">
    <source>
        <dbReference type="Google" id="ProtNLM"/>
    </source>
</evidence>
<sequence>MIAKAYPDDAEEYLFPGLDVLQQPSAADSILPPVYSRRVLIFSTGDSIAQDNGHSEATQALRNAMQMTVEQYPVLANGFSHSSGAWRFLPGQARLIVKKLPLNFEELKKANFSSSLLDPDELSSLPETADYENDWDCCRIQANFIKGGLLLFISIHHLAMDGLTITKVIQDLARNSFSNAQPQVRKSLAAIDRSPLSTFSSVPDISKMPAYYIASEAFDFSTRVAGAVASTTYKFTNESLARLKSDCSVFLPPECPWISTQDAVCALAFRQKIKARLAAGIIKSTDLVQYSFPVEYRNIIDPPLPSDFVGNAVIFTATPFITAGQLLGRKGLSCAVVAIRQAIKCVDAAYVDNAIAVINSLQGSECLMYWGAVHGQTTGINSTTYKSFVISDKWNSAIGKYELMRLSRGAFGDGMFAIMPVQESGWEVIVTLDERAMDAFEDEEWKKYAVKLDI</sequence>
<dbReference type="EMBL" id="CP063406">
    <property type="protein sequence ID" value="QSZ31877.1"/>
    <property type="molecule type" value="Genomic_DNA"/>
</dbReference>
<evidence type="ECO:0000256" key="1">
    <source>
        <dbReference type="ARBA" id="ARBA00022679"/>
    </source>
</evidence>
<evidence type="ECO:0000313" key="3">
    <source>
        <dbReference type="Proteomes" id="UP000672032"/>
    </source>
</evidence>
<gene>
    <name evidence="2" type="ORF">DSL72_001446</name>
</gene>
<dbReference type="GO" id="GO:0044550">
    <property type="term" value="P:secondary metabolite biosynthetic process"/>
    <property type="evidence" value="ECO:0007669"/>
    <property type="project" value="TreeGrafter"/>
</dbReference>
<keyword evidence="1" id="KW-0808">Transferase</keyword>
<dbReference type="Pfam" id="PF02458">
    <property type="entry name" value="Transferase"/>
    <property type="match status" value="1"/>
</dbReference>
<dbReference type="PANTHER" id="PTHR31642:SF310">
    <property type="entry name" value="FATTY ALCOHOL:CAFFEOYL-COA ACYLTRANSFERASE"/>
    <property type="match status" value="1"/>
</dbReference>
<protein>
    <recommendedName>
        <fullName evidence="4">Condensation domain-containing protein</fullName>
    </recommendedName>
</protein>
<organism evidence="2 3">
    <name type="scientific">Monilinia vaccinii-corymbosi</name>
    <dbReference type="NCBI Taxonomy" id="61207"/>
    <lineage>
        <taxon>Eukaryota</taxon>
        <taxon>Fungi</taxon>
        <taxon>Dikarya</taxon>
        <taxon>Ascomycota</taxon>
        <taxon>Pezizomycotina</taxon>
        <taxon>Leotiomycetes</taxon>
        <taxon>Helotiales</taxon>
        <taxon>Sclerotiniaceae</taxon>
        <taxon>Monilinia</taxon>
    </lineage>
</organism>
<name>A0A8A3PAL6_9HELO</name>
<dbReference type="Gene3D" id="3.30.559.10">
    <property type="entry name" value="Chloramphenicol acetyltransferase-like domain"/>
    <property type="match status" value="2"/>
</dbReference>
<evidence type="ECO:0000313" key="2">
    <source>
        <dbReference type="EMBL" id="QSZ31877.1"/>
    </source>
</evidence>
<dbReference type="InterPro" id="IPR050317">
    <property type="entry name" value="Plant_Fungal_Acyltransferase"/>
</dbReference>
<keyword evidence="3" id="KW-1185">Reference proteome</keyword>
<dbReference type="PANTHER" id="PTHR31642">
    <property type="entry name" value="TRICHOTHECENE 3-O-ACETYLTRANSFERASE"/>
    <property type="match status" value="1"/>
</dbReference>
<proteinExistence type="predicted"/>